<organism evidence="1 2">
    <name type="scientific">Paspalum notatum var. saurae</name>
    <dbReference type="NCBI Taxonomy" id="547442"/>
    <lineage>
        <taxon>Eukaryota</taxon>
        <taxon>Viridiplantae</taxon>
        <taxon>Streptophyta</taxon>
        <taxon>Embryophyta</taxon>
        <taxon>Tracheophyta</taxon>
        <taxon>Spermatophyta</taxon>
        <taxon>Magnoliopsida</taxon>
        <taxon>Liliopsida</taxon>
        <taxon>Poales</taxon>
        <taxon>Poaceae</taxon>
        <taxon>PACMAD clade</taxon>
        <taxon>Panicoideae</taxon>
        <taxon>Andropogonodae</taxon>
        <taxon>Paspaleae</taxon>
        <taxon>Paspalinae</taxon>
        <taxon>Paspalum</taxon>
    </lineage>
</organism>
<dbReference type="EMBL" id="CP144751">
    <property type="protein sequence ID" value="WVZ83187.1"/>
    <property type="molecule type" value="Genomic_DNA"/>
</dbReference>
<protein>
    <recommendedName>
        <fullName evidence="3">Retrovirus-related Pol polyprotein from transposon TNT 1-94</fullName>
    </recommendedName>
</protein>
<dbReference type="PANTHER" id="PTHR11439">
    <property type="entry name" value="GAG-POL-RELATED RETROTRANSPOSON"/>
    <property type="match status" value="1"/>
</dbReference>
<gene>
    <name evidence="1" type="ORF">U9M48_030357</name>
</gene>
<dbReference type="PANTHER" id="PTHR11439:SF483">
    <property type="entry name" value="PEPTIDE SYNTHASE GLIP-LIKE, PUTATIVE (AFU_ORTHOLOGUE AFUA_3G12920)-RELATED"/>
    <property type="match status" value="1"/>
</dbReference>
<dbReference type="AlphaFoldDB" id="A0AAQ3X2I4"/>
<name>A0AAQ3X2I4_PASNO</name>
<evidence type="ECO:0000313" key="2">
    <source>
        <dbReference type="Proteomes" id="UP001341281"/>
    </source>
</evidence>
<dbReference type="InterPro" id="IPR043502">
    <property type="entry name" value="DNA/RNA_pol_sf"/>
</dbReference>
<dbReference type="CDD" id="cd09272">
    <property type="entry name" value="RNase_HI_RT_Ty1"/>
    <property type="match status" value="1"/>
</dbReference>
<dbReference type="SUPFAM" id="SSF56672">
    <property type="entry name" value="DNA/RNA polymerases"/>
    <property type="match status" value="1"/>
</dbReference>
<evidence type="ECO:0000313" key="1">
    <source>
        <dbReference type="EMBL" id="WVZ83187.1"/>
    </source>
</evidence>
<keyword evidence="2" id="KW-1185">Reference proteome</keyword>
<reference evidence="1 2" key="1">
    <citation type="submission" date="2024-02" db="EMBL/GenBank/DDBJ databases">
        <title>High-quality chromosome-scale genome assembly of Pensacola bahiagrass (Paspalum notatum Flugge var. saurae).</title>
        <authorList>
            <person name="Vega J.M."/>
            <person name="Podio M."/>
            <person name="Orjuela J."/>
            <person name="Siena L.A."/>
            <person name="Pessino S.C."/>
            <person name="Combes M.C."/>
            <person name="Mariac C."/>
            <person name="Albertini E."/>
            <person name="Pupilli F."/>
            <person name="Ortiz J.P.A."/>
            <person name="Leblanc O."/>
        </authorList>
    </citation>
    <scope>NUCLEOTIDE SEQUENCE [LARGE SCALE GENOMIC DNA]</scope>
    <source>
        <strain evidence="1">R1</strain>
        <tissue evidence="1">Leaf</tissue>
    </source>
</reference>
<accession>A0AAQ3X2I4</accession>
<feature type="non-terminal residue" evidence="1">
    <location>
        <position position="214"/>
    </location>
</feature>
<evidence type="ECO:0008006" key="3">
    <source>
        <dbReference type="Google" id="ProtNLM"/>
    </source>
</evidence>
<sequence length="214" mass="23950">MDRELNKEGNNVDQKLYRSMIGSLLYLCASRPDIMLSLCMCVRFQGNPKECHLMAVKRILRYLVHTPNLGLWYPKGSTFDIIGYSDADWAGNTADQKSTLGTCQLLGRSLVSWGSKKQNSVALSTAEKFEYIAAGAYCAQLAMDEANIERIPLLCDSKSAIQLANNPMQHACTKHIDIRHHFLRDHEAKGDISISHVSTDDQLADIFTKPLDET</sequence>
<proteinExistence type="predicted"/>
<dbReference type="Proteomes" id="UP001341281">
    <property type="component" value="Chromosome 07"/>
</dbReference>